<dbReference type="InterPro" id="IPR027417">
    <property type="entry name" value="P-loop_NTPase"/>
</dbReference>
<gene>
    <name evidence="2" type="ORF">KME15_26480</name>
</gene>
<dbReference type="Gene3D" id="3.40.50.300">
    <property type="entry name" value="P-loop containing nucleotide triphosphate hydrolases"/>
    <property type="match status" value="1"/>
</dbReference>
<dbReference type="InterPro" id="IPR025669">
    <property type="entry name" value="AAA_dom"/>
</dbReference>
<dbReference type="Proteomes" id="UP000757435">
    <property type="component" value="Unassembled WGS sequence"/>
</dbReference>
<protein>
    <submittedName>
        <fullName evidence="2">ParA family protein</fullName>
    </submittedName>
</protein>
<evidence type="ECO:0000313" key="2">
    <source>
        <dbReference type="EMBL" id="MBW4662215.1"/>
    </source>
</evidence>
<dbReference type="PANTHER" id="PTHR13696:SF52">
    <property type="entry name" value="PARA FAMILY PROTEIN CT_582"/>
    <property type="match status" value="1"/>
</dbReference>
<proteinExistence type="predicted"/>
<feature type="domain" description="AAA" evidence="1">
    <location>
        <begin position="3"/>
        <end position="154"/>
    </location>
</feature>
<dbReference type="InterPro" id="IPR050678">
    <property type="entry name" value="DNA_Partitioning_ATPase"/>
</dbReference>
<reference evidence="2" key="2">
    <citation type="journal article" date="2022" name="Microbiol. Resour. Announc.">
        <title>Metagenome Sequencing to Explore Phylogenomics of Terrestrial Cyanobacteria.</title>
        <authorList>
            <person name="Ward R.D."/>
            <person name="Stajich J.E."/>
            <person name="Johansen J.R."/>
            <person name="Huntemann M."/>
            <person name="Clum A."/>
            <person name="Foster B."/>
            <person name="Foster B."/>
            <person name="Roux S."/>
            <person name="Palaniappan K."/>
            <person name="Varghese N."/>
            <person name="Mukherjee S."/>
            <person name="Reddy T.B.K."/>
            <person name="Daum C."/>
            <person name="Copeland A."/>
            <person name="Chen I.A."/>
            <person name="Ivanova N.N."/>
            <person name="Kyrpides N.C."/>
            <person name="Shapiro N."/>
            <person name="Eloe-Fadrosh E.A."/>
            <person name="Pietrasiak N."/>
        </authorList>
    </citation>
    <scope>NUCLEOTIDE SEQUENCE</scope>
    <source>
        <strain evidence="2">UHER 2000/2452</strain>
    </source>
</reference>
<reference evidence="2" key="1">
    <citation type="submission" date="2021-05" db="EMBL/GenBank/DDBJ databases">
        <authorList>
            <person name="Pietrasiak N."/>
            <person name="Ward R."/>
            <person name="Stajich J.E."/>
            <person name="Kurbessoian T."/>
        </authorList>
    </citation>
    <scope>NUCLEOTIDE SEQUENCE</scope>
    <source>
        <strain evidence="2">UHER 2000/2452</strain>
    </source>
</reference>
<dbReference type="Pfam" id="PF13614">
    <property type="entry name" value="AAA_31"/>
    <property type="match status" value="1"/>
</dbReference>
<dbReference type="EMBL" id="JAHHHD010000062">
    <property type="protein sequence ID" value="MBW4662215.1"/>
    <property type="molecule type" value="Genomic_DNA"/>
</dbReference>
<dbReference type="AlphaFoldDB" id="A0A951QG84"/>
<evidence type="ECO:0000259" key="1">
    <source>
        <dbReference type="Pfam" id="PF13614"/>
    </source>
</evidence>
<comment type="caution">
    <text evidence="2">The sequence shown here is derived from an EMBL/GenBank/DDBJ whole genome shotgun (WGS) entry which is preliminary data.</text>
</comment>
<accession>A0A951QG84</accession>
<dbReference type="PANTHER" id="PTHR13696">
    <property type="entry name" value="P-LOOP CONTAINING NUCLEOSIDE TRIPHOSPHATE HYDROLASE"/>
    <property type="match status" value="1"/>
</dbReference>
<name>A0A951QG84_9CYAN</name>
<organism evidence="2 3">
    <name type="scientific">Drouetiella hepatica Uher 2000/2452</name>
    <dbReference type="NCBI Taxonomy" id="904376"/>
    <lineage>
        <taxon>Bacteria</taxon>
        <taxon>Bacillati</taxon>
        <taxon>Cyanobacteriota</taxon>
        <taxon>Cyanophyceae</taxon>
        <taxon>Oculatellales</taxon>
        <taxon>Oculatellaceae</taxon>
        <taxon>Drouetiella</taxon>
    </lineage>
</organism>
<evidence type="ECO:0000313" key="3">
    <source>
        <dbReference type="Proteomes" id="UP000757435"/>
    </source>
</evidence>
<dbReference type="CDD" id="cd02042">
    <property type="entry name" value="ParAB_family"/>
    <property type="match status" value="1"/>
</dbReference>
<dbReference type="SUPFAM" id="SSF52540">
    <property type="entry name" value="P-loop containing nucleoside triphosphate hydrolases"/>
    <property type="match status" value="1"/>
</dbReference>
<sequence>MLTIACFNLKGGTGKSTTAINLGAALATSKCKVLLIDLDGQRTLSFGLGFDGQTPTAIDWLTSGEAIAPIATKTKNLCLIPGDIGMFRLAASDDLFTPSLKGIRPLDFNIVLLDCPPSLGVASVQAILAADRVLMPTLCEPAALKGLSEAIGLIRDDAPDKPIDVLRVRYRRRLALTREADDLLIGSAEDLNYRLLYSSIPENIQVAESIAQQVPVLEYAPKSSGSAAYKSLAKEVSKLWKVK</sequence>